<sequence length="114" mass="12963">MKFSFGVLFSGIAAVSTAVDSGDNVCGIYGSCGNLRGLNMITQYDVLMRNQRKNKTMYHEMFCYEIQVQQKPIPQDCNLTQTDICKEQQPCYDQFLSCKAFVHTPLNQLCPFNE</sequence>
<proteinExistence type="predicted"/>
<reference evidence="2" key="1">
    <citation type="submission" date="2021-01" db="EMBL/GenBank/DDBJ databases">
        <authorList>
            <person name="Corre E."/>
            <person name="Pelletier E."/>
            <person name="Niang G."/>
            <person name="Scheremetjew M."/>
            <person name="Finn R."/>
            <person name="Kale V."/>
            <person name="Holt S."/>
            <person name="Cochrane G."/>
            <person name="Meng A."/>
            <person name="Brown T."/>
            <person name="Cohen L."/>
        </authorList>
    </citation>
    <scope>NUCLEOTIDE SEQUENCE</scope>
    <source>
        <strain evidence="2">NY070348D</strain>
    </source>
</reference>
<protein>
    <submittedName>
        <fullName evidence="2">Uncharacterized protein</fullName>
    </submittedName>
</protein>
<keyword evidence="1" id="KW-0732">Signal</keyword>
<dbReference type="EMBL" id="HBHK01021354">
    <property type="protein sequence ID" value="CAD9698538.1"/>
    <property type="molecule type" value="Transcribed_RNA"/>
</dbReference>
<accession>A0A7S2SG93</accession>
<organism evidence="2">
    <name type="scientific">Mucochytrium quahogii</name>
    <dbReference type="NCBI Taxonomy" id="96639"/>
    <lineage>
        <taxon>Eukaryota</taxon>
        <taxon>Sar</taxon>
        <taxon>Stramenopiles</taxon>
        <taxon>Bigyra</taxon>
        <taxon>Labyrinthulomycetes</taxon>
        <taxon>Thraustochytrida</taxon>
        <taxon>Thraustochytriidae</taxon>
        <taxon>Mucochytrium</taxon>
    </lineage>
</organism>
<evidence type="ECO:0000313" key="2">
    <source>
        <dbReference type="EMBL" id="CAD9698538.1"/>
    </source>
</evidence>
<name>A0A7S2SG93_9STRA</name>
<feature type="signal peptide" evidence="1">
    <location>
        <begin position="1"/>
        <end position="18"/>
    </location>
</feature>
<gene>
    <name evidence="2" type="ORF">QSP1433_LOCUS13608</name>
</gene>
<dbReference type="AlphaFoldDB" id="A0A7S2SG93"/>
<evidence type="ECO:0000256" key="1">
    <source>
        <dbReference type="SAM" id="SignalP"/>
    </source>
</evidence>
<feature type="chain" id="PRO_5030908364" evidence="1">
    <location>
        <begin position="19"/>
        <end position="114"/>
    </location>
</feature>